<sequence length="137" mass="14666">MFSGRQTQPEHPPLCLTPHLGTRSPGRHSPPFALLDACLLPATEHLGGRRACARRWESLGLLATPRDPSRPWAPPWSPRPGTSGASSETQSSPPSSSSGGRGLPSWVGRPASPVNFQSLWKCFGASFPRMPSLGSFL</sequence>
<dbReference type="EMBL" id="OX596115">
    <property type="protein sequence ID" value="CAN0469238.1"/>
    <property type="molecule type" value="Genomic_DNA"/>
</dbReference>
<evidence type="ECO:0000313" key="1">
    <source>
        <dbReference type="EMBL" id="CAN0469238.1"/>
    </source>
</evidence>
<accession>A0AC59ZMU1</accession>
<proteinExistence type="predicted"/>
<dbReference type="Proteomes" id="UP001162501">
    <property type="component" value="Chromosome 31"/>
</dbReference>
<organism evidence="1 2">
    <name type="scientific">Rangifer tarandus platyrhynchus</name>
    <name type="common">Svalbard reindeer</name>
    <dbReference type="NCBI Taxonomy" id="3082113"/>
    <lineage>
        <taxon>Eukaryota</taxon>
        <taxon>Metazoa</taxon>
        <taxon>Chordata</taxon>
        <taxon>Craniata</taxon>
        <taxon>Vertebrata</taxon>
        <taxon>Euteleostomi</taxon>
        <taxon>Mammalia</taxon>
        <taxon>Eutheria</taxon>
        <taxon>Laurasiatheria</taxon>
        <taxon>Artiodactyla</taxon>
        <taxon>Ruminantia</taxon>
        <taxon>Pecora</taxon>
        <taxon>Cervidae</taxon>
        <taxon>Odocoileinae</taxon>
        <taxon>Rangifer</taxon>
    </lineage>
</organism>
<gene>
    <name evidence="1" type="ORF">MRATA1EN22A_LOCUS20392</name>
</gene>
<reference evidence="1" key="2">
    <citation type="submission" date="2025-03" db="EMBL/GenBank/DDBJ databases">
        <authorList>
            <consortium name="ELIXIR-Norway"/>
            <consortium name="Elixir Norway"/>
        </authorList>
    </citation>
    <scope>NUCLEOTIDE SEQUENCE</scope>
</reference>
<protein>
    <submittedName>
        <fullName evidence="1">Uncharacterized protein</fullName>
    </submittedName>
</protein>
<reference evidence="1" key="1">
    <citation type="submission" date="2023-05" db="EMBL/GenBank/DDBJ databases">
        <authorList>
            <consortium name="ELIXIR-Norway"/>
        </authorList>
    </citation>
    <scope>NUCLEOTIDE SEQUENCE</scope>
</reference>
<name>A0AC59ZMU1_RANTA</name>
<evidence type="ECO:0000313" key="2">
    <source>
        <dbReference type="Proteomes" id="UP001162501"/>
    </source>
</evidence>